<accession>A0A397TYH5</accession>
<protein>
    <submittedName>
        <fullName evidence="1">Uncharacterized protein</fullName>
    </submittedName>
</protein>
<gene>
    <name evidence="1" type="ORF">C2G38_2125264</name>
</gene>
<sequence length="72" mass="8507">MDYSKNIQEKDNEISRISSLRSNLQRDYLREINEFATRDCTRDAKVCELSNENARLKEEILALKEVSNIKEK</sequence>
<dbReference type="AlphaFoldDB" id="A0A397TYH5"/>
<reference evidence="1 2" key="1">
    <citation type="submission" date="2018-06" db="EMBL/GenBank/DDBJ databases">
        <title>Comparative genomics reveals the genomic features of Rhizophagus irregularis, R. cerebriforme, R. diaphanum and Gigaspora rosea, and their symbiotic lifestyle signature.</title>
        <authorList>
            <person name="Morin E."/>
            <person name="San Clemente H."/>
            <person name="Chen E.C.H."/>
            <person name="De La Providencia I."/>
            <person name="Hainaut M."/>
            <person name="Kuo A."/>
            <person name="Kohler A."/>
            <person name="Murat C."/>
            <person name="Tang N."/>
            <person name="Roy S."/>
            <person name="Loubradou J."/>
            <person name="Henrissat B."/>
            <person name="Grigoriev I.V."/>
            <person name="Corradi N."/>
            <person name="Roux C."/>
            <person name="Martin F.M."/>
        </authorList>
    </citation>
    <scope>NUCLEOTIDE SEQUENCE [LARGE SCALE GENOMIC DNA]</scope>
    <source>
        <strain evidence="1 2">DAOM 194757</strain>
    </source>
</reference>
<keyword evidence="2" id="KW-1185">Reference proteome</keyword>
<dbReference type="EMBL" id="QKWP01002696">
    <property type="protein sequence ID" value="RIB02441.1"/>
    <property type="molecule type" value="Genomic_DNA"/>
</dbReference>
<proteinExistence type="predicted"/>
<comment type="caution">
    <text evidence="1">The sequence shown here is derived from an EMBL/GenBank/DDBJ whole genome shotgun (WGS) entry which is preliminary data.</text>
</comment>
<organism evidence="1 2">
    <name type="scientific">Gigaspora rosea</name>
    <dbReference type="NCBI Taxonomy" id="44941"/>
    <lineage>
        <taxon>Eukaryota</taxon>
        <taxon>Fungi</taxon>
        <taxon>Fungi incertae sedis</taxon>
        <taxon>Mucoromycota</taxon>
        <taxon>Glomeromycotina</taxon>
        <taxon>Glomeromycetes</taxon>
        <taxon>Diversisporales</taxon>
        <taxon>Gigasporaceae</taxon>
        <taxon>Gigaspora</taxon>
    </lineage>
</organism>
<name>A0A397TYH5_9GLOM</name>
<evidence type="ECO:0000313" key="2">
    <source>
        <dbReference type="Proteomes" id="UP000266673"/>
    </source>
</evidence>
<dbReference type="Proteomes" id="UP000266673">
    <property type="component" value="Unassembled WGS sequence"/>
</dbReference>
<evidence type="ECO:0000313" key="1">
    <source>
        <dbReference type="EMBL" id="RIB02441.1"/>
    </source>
</evidence>